<accession>A0AAW5JKF6</accession>
<comment type="caution">
    <text evidence="1">The sequence shown here is derived from an EMBL/GenBank/DDBJ whole genome shotgun (WGS) entry which is preliminary data.</text>
</comment>
<reference evidence="1" key="1">
    <citation type="submission" date="2022-06" db="EMBL/GenBank/DDBJ databases">
        <title>Isolation of gut microbiota from human fecal samples.</title>
        <authorList>
            <person name="Pamer E.G."/>
            <person name="Barat B."/>
            <person name="Waligurski E."/>
            <person name="Medina S."/>
            <person name="Paddock L."/>
            <person name="Mostad J."/>
        </authorList>
    </citation>
    <scope>NUCLEOTIDE SEQUENCE</scope>
    <source>
        <strain evidence="1">DFI.9.91</strain>
    </source>
</reference>
<organism evidence="1 2">
    <name type="scientific">Intestinimonas massiliensis</name>
    <name type="common">ex Afouda et al. 2020</name>
    <dbReference type="NCBI Taxonomy" id="1673721"/>
    <lineage>
        <taxon>Bacteria</taxon>
        <taxon>Bacillati</taxon>
        <taxon>Bacillota</taxon>
        <taxon>Clostridia</taxon>
        <taxon>Eubacteriales</taxon>
        <taxon>Intestinimonas</taxon>
    </lineage>
</organism>
<dbReference type="InterPro" id="IPR023811">
    <property type="entry name" value="CHP04076"/>
</dbReference>
<dbReference type="AlphaFoldDB" id="A0AAW5JKF6"/>
<dbReference type="Proteomes" id="UP001204562">
    <property type="component" value="Unassembled WGS sequence"/>
</dbReference>
<dbReference type="EMBL" id="JANFYS010000017">
    <property type="protein sequence ID" value="MCQ4770666.1"/>
    <property type="molecule type" value="Genomic_DNA"/>
</dbReference>
<sequence>MKHVKITVLRKQLNEDLAERYLTDGKDVECAFYQEGDTFLYTGGAEMPEGFCPWAWIDVYRSVSALSAGATFTPWQKRDGVSVVCCTDGIRPVTFLLEALEALPG</sequence>
<evidence type="ECO:0000313" key="1">
    <source>
        <dbReference type="EMBL" id="MCQ4770666.1"/>
    </source>
</evidence>
<protein>
    <submittedName>
        <fullName evidence="1">TIGR04076 family protein</fullName>
    </submittedName>
</protein>
<dbReference type="RefSeq" id="WP_256304047.1">
    <property type="nucleotide sequence ID" value="NZ_JANFYS010000017.1"/>
</dbReference>
<gene>
    <name evidence="1" type="ORF">NE579_09335</name>
</gene>
<proteinExistence type="predicted"/>
<dbReference type="NCBIfam" id="TIGR04076">
    <property type="entry name" value="TIGR04076 family protein"/>
    <property type="match status" value="1"/>
</dbReference>
<name>A0AAW5JKF6_9FIRM</name>
<evidence type="ECO:0000313" key="2">
    <source>
        <dbReference type="Proteomes" id="UP001204562"/>
    </source>
</evidence>